<dbReference type="HOGENOM" id="CLU_259860_0_0_1"/>
<organism evidence="3 4">
    <name type="scientific">Sclerotinia borealis (strain F-4128)</name>
    <dbReference type="NCBI Taxonomy" id="1432307"/>
    <lineage>
        <taxon>Eukaryota</taxon>
        <taxon>Fungi</taxon>
        <taxon>Dikarya</taxon>
        <taxon>Ascomycota</taxon>
        <taxon>Pezizomycotina</taxon>
        <taxon>Leotiomycetes</taxon>
        <taxon>Helotiales</taxon>
        <taxon>Sclerotiniaceae</taxon>
        <taxon>Sclerotinia</taxon>
    </lineage>
</organism>
<dbReference type="Gene3D" id="2.60.110.10">
    <property type="entry name" value="Thaumatin"/>
    <property type="match status" value="1"/>
</dbReference>
<feature type="region of interest" description="Disordered" evidence="1">
    <location>
        <begin position="1212"/>
        <end position="1279"/>
    </location>
</feature>
<dbReference type="EMBL" id="AYSA01000226">
    <property type="protein sequence ID" value="ESZ94772.1"/>
    <property type="molecule type" value="Genomic_DNA"/>
</dbReference>
<name>W9CDB6_SCLBF</name>
<dbReference type="PROSITE" id="PS51367">
    <property type="entry name" value="THAUMATIN_2"/>
    <property type="match status" value="1"/>
</dbReference>
<dbReference type="Pfam" id="PF06985">
    <property type="entry name" value="HET"/>
    <property type="match status" value="1"/>
</dbReference>
<feature type="compositionally biased region" description="Polar residues" evidence="1">
    <location>
        <begin position="1259"/>
        <end position="1270"/>
    </location>
</feature>
<accession>W9CDB6</accession>
<feature type="domain" description="Heterokaryon incompatibility" evidence="2">
    <location>
        <begin position="745"/>
        <end position="902"/>
    </location>
</feature>
<dbReference type="InterPro" id="IPR001938">
    <property type="entry name" value="Thaumatin"/>
</dbReference>
<dbReference type="STRING" id="1432307.W9CDB6"/>
<evidence type="ECO:0000259" key="2">
    <source>
        <dbReference type="Pfam" id="PF06985"/>
    </source>
</evidence>
<reference evidence="3 4" key="1">
    <citation type="journal article" date="2014" name="Genome Announc.">
        <title>Draft genome sequence of Sclerotinia borealis, a psychrophilic plant pathogenic fungus.</title>
        <authorList>
            <person name="Mardanov A.V."/>
            <person name="Beletsky A.V."/>
            <person name="Kadnikov V.V."/>
            <person name="Ignatov A.N."/>
            <person name="Ravin N.V."/>
        </authorList>
    </citation>
    <scope>NUCLEOTIDE SEQUENCE [LARGE SCALE GENOMIC DNA]</scope>
    <source>
        <strain evidence="4">F-4157</strain>
    </source>
</reference>
<dbReference type="Proteomes" id="UP000019487">
    <property type="component" value="Unassembled WGS sequence"/>
</dbReference>
<gene>
    <name evidence="3" type="ORF">SBOR_4829</name>
</gene>
<evidence type="ECO:0000313" key="3">
    <source>
        <dbReference type="EMBL" id="ESZ94772.1"/>
    </source>
</evidence>
<feature type="compositionally biased region" description="Polar residues" evidence="1">
    <location>
        <begin position="600"/>
        <end position="616"/>
    </location>
</feature>
<evidence type="ECO:0000313" key="4">
    <source>
        <dbReference type="Proteomes" id="UP000019487"/>
    </source>
</evidence>
<dbReference type="Pfam" id="PF00314">
    <property type="entry name" value="Thaumatin"/>
    <property type="match status" value="1"/>
</dbReference>
<feature type="region of interest" description="Disordered" evidence="1">
    <location>
        <begin position="53"/>
        <end position="76"/>
    </location>
</feature>
<sequence>MSDNRAQPKMSSRKSHRLWRSSSISLVLLAAGLCLAILPLADGHVYHRNRAAWKPNWDPNRPVRKGPPTKRDGGKPLIVSNMCPETIWPGIGTQAGTGAGVGGFPLQTGESKALSVSADWQGRVWGRTNCSFAVGGNGASNANGNDGSGAACTTGDCGGLLDCAITGETPVTLAEFDLAGNGGSQTFYDISLVDGYNIPMGIVYIPGDDAALQAIPPNLVNAACIASTGYLAAVASTGTNGNSSNATYPIPLEDTVDNTAAMSWCPWDLQKTPPDKPGDGVYPYPDSTIERPTFDPCLSACSKTNAPSDCCTGSYDEPTKCPRNDFANAANTICPDAYGYAFDDQTSTFVIPTGGGWEIVFCPEGRSTNILKVLGDQMRTLASAGKVTKEITELAMNETYIIEMAMKNVGGEGLSEKAKMGSWGALVGVLFFLPYTERRNPPRLNVLNKESHSSDRRRIVDDDDDVAKTNYKNLENERRDGASKAEFVYWRHGAKYEHLVEAAQAGCELCQALLEALDGELRSPGEGMLSYKDALLKMERDGTSMGFDISIDSEDKVFHGSMSPGMIPRDRAAYLTDRSAAVEPPNHLIALGKSSASATLNSITPAPSPESENPKSTAGKLKRSKTNYIMSYKDMILDLLTFHVRSNSPDREIKSLVGPLTFSLQAPRGQAKFVGALKIGHFALDPNLGSETNLSIARDWIATCSEKHNECPRIEDKPLPSRVINVGSDDREPFLVSTNRGNGKFIALSHCWGGSVVEEAKLTSDTAESFKNTIPMTSLPANFVDAILITRDLGFKYLWIDCLCIMQDSHEDWDVESKHMGNIYRDAIVTLAAAAASKATDGMLHTFSTYDLNGGPSIKLKLSTNSSSHDHIDIVRRDATREDLGHLLRNGPLANRGWTLQEEILSPRTLYYGSQQIHWQCLHHYSSADGIHDYDVHWKRAFRYERIKDRIFKQTQGPDQDPSSPKNITQILMEYHDQMVVDYCTRSLTYPSDKFPAFSGIASLVHGELRHGGYLDSVYLAGIWSSHLREGMIWYFGHEATSHTTNSEPSNSIIPSWSWATVNGAIHNFFNKILVPTPLDPTLLSHNIVPASMNPYGAIKSVELVVDGYTLPMRVADHGIKSPTSGDVFWDPDAEMSEGWGRKSHVWLVQRSGGDSWLLVKGGGAGDEKGKKEKATATTGNFKRLPYKVLFIASHTRYAFGLVLKSINGTNANADANVDTDTKTNQGYDDDKEDTPKTTSPTASQSQVEDPGDMERGNITETPTSTNLQAEAQEPGPDTEIHTYRRIGLIKLQLKVATKKWNLDRFRWLDMKWEREKMRLV</sequence>
<keyword evidence="4" id="KW-1185">Reference proteome</keyword>
<dbReference type="OrthoDB" id="5362512at2759"/>
<comment type="caution">
    <text evidence="3">The sequence shown here is derived from an EMBL/GenBank/DDBJ whole genome shotgun (WGS) entry which is preliminary data.</text>
</comment>
<feature type="region of interest" description="Disordered" evidence="1">
    <location>
        <begin position="600"/>
        <end position="620"/>
    </location>
</feature>
<dbReference type="PANTHER" id="PTHR33112">
    <property type="entry name" value="DOMAIN PROTEIN, PUTATIVE-RELATED"/>
    <property type="match status" value="1"/>
</dbReference>
<dbReference type="SUPFAM" id="SSF49870">
    <property type="entry name" value="Osmotin, thaumatin-like protein"/>
    <property type="match status" value="1"/>
</dbReference>
<dbReference type="PANTHER" id="PTHR33112:SF16">
    <property type="entry name" value="HETEROKARYON INCOMPATIBILITY DOMAIN-CONTAINING PROTEIN"/>
    <property type="match status" value="1"/>
</dbReference>
<dbReference type="InterPro" id="IPR037176">
    <property type="entry name" value="Osmotin/thaumatin-like_sf"/>
</dbReference>
<proteinExistence type="predicted"/>
<evidence type="ECO:0000256" key="1">
    <source>
        <dbReference type="SAM" id="MobiDB-lite"/>
    </source>
</evidence>
<feature type="compositionally biased region" description="Polar residues" evidence="1">
    <location>
        <begin position="1237"/>
        <end position="1248"/>
    </location>
</feature>
<dbReference type="InterPro" id="IPR010730">
    <property type="entry name" value="HET"/>
</dbReference>
<protein>
    <recommendedName>
        <fullName evidence="2">Heterokaryon incompatibility domain-containing protein</fullName>
    </recommendedName>
</protein>
<dbReference type="SMART" id="SM00205">
    <property type="entry name" value="THN"/>
    <property type="match status" value="1"/>
</dbReference>